<feature type="coiled-coil region" evidence="1">
    <location>
        <begin position="177"/>
        <end position="204"/>
    </location>
</feature>
<feature type="compositionally biased region" description="Polar residues" evidence="2">
    <location>
        <begin position="380"/>
        <end position="396"/>
    </location>
</feature>
<evidence type="ECO:0000256" key="3">
    <source>
        <dbReference type="SAM" id="Phobius"/>
    </source>
</evidence>
<feature type="coiled-coil region" evidence="1">
    <location>
        <begin position="270"/>
        <end position="329"/>
    </location>
</feature>
<reference evidence="5" key="2">
    <citation type="journal article" date="2013" name="Nat. Genet.">
        <title>The genome of the platyfish, Xiphophorus maculatus, provides insights into evolutionary adaptation and several complex traits.</title>
        <authorList>
            <person name="Schartl M."/>
            <person name="Walter R.B."/>
            <person name="Shen Y."/>
            <person name="Garcia T."/>
            <person name="Catchen J."/>
            <person name="Amores A."/>
            <person name="Braasch I."/>
            <person name="Chalopin D."/>
            <person name="Volff J.N."/>
            <person name="Lesch K.P."/>
            <person name="Bisazza A."/>
            <person name="Minx P."/>
            <person name="Hillier L."/>
            <person name="Wilson R.K."/>
            <person name="Fuerstenberg S."/>
            <person name="Boore J."/>
            <person name="Searle S."/>
            <person name="Postlethwait J.H."/>
            <person name="Warren W.C."/>
        </authorList>
    </citation>
    <scope>NUCLEOTIDE SEQUENCE [LARGE SCALE GENOMIC DNA]</scope>
    <source>
        <strain evidence="5">JP 163 A</strain>
    </source>
</reference>
<feature type="compositionally biased region" description="Polar residues" evidence="2">
    <location>
        <begin position="534"/>
        <end position="543"/>
    </location>
</feature>
<reference evidence="5" key="1">
    <citation type="submission" date="2012-01" db="EMBL/GenBank/DDBJ databases">
        <authorList>
            <person name="Walter R."/>
            <person name="Schartl M."/>
            <person name="Warren W."/>
        </authorList>
    </citation>
    <scope>NUCLEOTIDE SEQUENCE [LARGE SCALE GENOMIC DNA]</scope>
    <source>
        <strain evidence="5">JP 163 A</strain>
    </source>
</reference>
<sequence length="543" mass="59942">MYSSGYSQVNKFSPEAQKKMQYRSKGKSCGYYMRIIFFFSSLIQSLIIVSLVLFLIYGNMHVSASSNPDQDLEKRFSQISIENVALQNQRKNLTNLLNATLTEKAKNDYDLAQLKSLVNRSIEIFKFQTMEMIVPRVCQCDYCSLLQMKIRLQSLDSNFTTTSRSMTLEREQIAKERDNQLLEAIRLRREKSILEKELDLFKQNSKNEFSQMLAPVSDVSKAFLVKIESLFPKHIAFQLTCAKQKEHLEQIHTNCTSLSHEVENKLQQYLNKVGEQVSDMQIENTRLKAENWRLSEDYREVVQNRTSILEQHKRSRAELQQKHDQEKERLLMDKMKLTSDNNLQLQRLKYNDLVIDDLKGKLNQLNMSFGASSISSILQQPRSNPSLSVGSGINRPSSPGTFGSTLGSSGTQPDKLAESGKSLSSFGSSVGSLGSRLNQGSAGTGLNSPASWGKSSPGYGLASSSVSSRTGSSASKTSSSPSLSWLDFGLGSSNSGQSKTGSVPGKPSTGSGNVGTGPVFGGGRTSGQTGGSGKTNPPQNVMF</sequence>
<reference evidence="4" key="4">
    <citation type="submission" date="2025-09" db="UniProtKB">
        <authorList>
            <consortium name="Ensembl"/>
        </authorList>
    </citation>
    <scope>IDENTIFICATION</scope>
    <source>
        <strain evidence="4">JP 163 A</strain>
    </source>
</reference>
<dbReference type="GO" id="GO:0043114">
    <property type="term" value="P:regulation of vascular permeability"/>
    <property type="evidence" value="ECO:0007669"/>
    <property type="project" value="TreeGrafter"/>
</dbReference>
<feature type="compositionally biased region" description="Gly residues" evidence="2">
    <location>
        <begin position="512"/>
        <end position="533"/>
    </location>
</feature>
<dbReference type="GeneTree" id="ENSGT00390000006166"/>
<feature type="transmembrane region" description="Helical" evidence="3">
    <location>
        <begin position="31"/>
        <end position="57"/>
    </location>
</feature>
<keyword evidence="3" id="KW-0812">Transmembrane</keyword>
<organism evidence="4 5">
    <name type="scientific">Xiphophorus maculatus</name>
    <name type="common">Southern platyfish</name>
    <name type="synonym">Platypoecilus maculatus</name>
    <dbReference type="NCBI Taxonomy" id="8083"/>
    <lineage>
        <taxon>Eukaryota</taxon>
        <taxon>Metazoa</taxon>
        <taxon>Chordata</taxon>
        <taxon>Craniata</taxon>
        <taxon>Vertebrata</taxon>
        <taxon>Euteleostomi</taxon>
        <taxon>Actinopterygii</taxon>
        <taxon>Neopterygii</taxon>
        <taxon>Teleostei</taxon>
        <taxon>Neoteleostei</taxon>
        <taxon>Acanthomorphata</taxon>
        <taxon>Ovalentaria</taxon>
        <taxon>Atherinomorphae</taxon>
        <taxon>Cyprinodontiformes</taxon>
        <taxon>Poeciliidae</taxon>
        <taxon>Poeciliinae</taxon>
        <taxon>Xiphophorus</taxon>
    </lineage>
</organism>
<feature type="compositionally biased region" description="Polar residues" evidence="2">
    <location>
        <begin position="439"/>
        <end position="454"/>
    </location>
</feature>
<evidence type="ECO:0000256" key="2">
    <source>
        <dbReference type="SAM" id="MobiDB-lite"/>
    </source>
</evidence>
<proteinExistence type="predicted"/>
<dbReference type="Ensembl" id="ENSXMAT00000026730.1">
    <property type="protein sequence ID" value="ENSXMAP00000020734.1"/>
    <property type="gene ID" value="ENSXMAG00000014977.2"/>
</dbReference>
<dbReference type="Proteomes" id="UP000002852">
    <property type="component" value="Unassembled WGS sequence"/>
</dbReference>
<reference evidence="4" key="3">
    <citation type="submission" date="2025-08" db="UniProtKB">
        <authorList>
            <consortium name="Ensembl"/>
        </authorList>
    </citation>
    <scope>IDENTIFICATION</scope>
    <source>
        <strain evidence="4">JP 163 A</strain>
    </source>
</reference>
<dbReference type="AlphaFoldDB" id="A0A3B5PRX0"/>
<feature type="compositionally biased region" description="Low complexity" evidence="2">
    <location>
        <begin position="397"/>
        <end position="411"/>
    </location>
</feature>
<feature type="compositionally biased region" description="Polar residues" evidence="2">
    <location>
        <begin position="491"/>
        <end position="501"/>
    </location>
</feature>
<dbReference type="Pfam" id="PF06637">
    <property type="entry name" value="PV-1"/>
    <property type="match status" value="1"/>
</dbReference>
<keyword evidence="1" id="KW-0175">Coiled coil</keyword>
<protein>
    <submittedName>
        <fullName evidence="4">Plasmalemma vesicle associated protein a</fullName>
    </submittedName>
</protein>
<dbReference type="PANTHER" id="PTHR21687:SF5">
    <property type="entry name" value="PLASMALEMMA VESICLE-ASSOCIATED PROTEIN"/>
    <property type="match status" value="1"/>
</dbReference>
<keyword evidence="3" id="KW-0472">Membrane</keyword>
<name>A0A3B5PRX0_XIPMA</name>
<dbReference type="PANTHER" id="PTHR21687">
    <property type="entry name" value="PLASMALEMMA VESICLE-ASSOCIATED PROTEIN"/>
    <property type="match status" value="1"/>
</dbReference>
<evidence type="ECO:0000313" key="5">
    <source>
        <dbReference type="Proteomes" id="UP000002852"/>
    </source>
</evidence>
<keyword evidence="5" id="KW-1185">Reference proteome</keyword>
<accession>A0A3B5PRX0</accession>
<evidence type="ECO:0000256" key="1">
    <source>
        <dbReference type="SAM" id="Coils"/>
    </source>
</evidence>
<feature type="region of interest" description="Disordered" evidence="2">
    <location>
        <begin position="380"/>
        <end position="423"/>
    </location>
</feature>
<evidence type="ECO:0000313" key="4">
    <source>
        <dbReference type="Ensembl" id="ENSXMAP00000020734.1"/>
    </source>
</evidence>
<feature type="region of interest" description="Disordered" evidence="2">
    <location>
        <begin position="439"/>
        <end position="543"/>
    </location>
</feature>
<dbReference type="InterPro" id="IPR009538">
    <property type="entry name" value="PV-1"/>
</dbReference>
<dbReference type="GO" id="GO:0002693">
    <property type="term" value="P:positive regulation of cellular extravasation"/>
    <property type="evidence" value="ECO:0007669"/>
    <property type="project" value="TreeGrafter"/>
</dbReference>
<feature type="compositionally biased region" description="Low complexity" evidence="2">
    <location>
        <begin position="463"/>
        <end position="484"/>
    </location>
</feature>
<keyword evidence="3" id="KW-1133">Transmembrane helix</keyword>